<dbReference type="PANTHER" id="PTHR45947:SF3">
    <property type="entry name" value="SULFOQUINOVOSYL TRANSFERASE SQD2"/>
    <property type="match status" value="1"/>
</dbReference>
<dbReference type="Gene3D" id="3.40.50.2000">
    <property type="entry name" value="Glycogen Phosphorylase B"/>
    <property type="match status" value="1"/>
</dbReference>
<accession>A0A7W9KR59</accession>
<evidence type="ECO:0000313" key="4">
    <source>
        <dbReference type="Proteomes" id="UP000585638"/>
    </source>
</evidence>
<dbReference type="Proteomes" id="UP000585638">
    <property type="component" value="Unassembled WGS sequence"/>
</dbReference>
<protein>
    <recommendedName>
        <fullName evidence="2">Glycosyl transferase family 1 domain-containing protein</fullName>
    </recommendedName>
</protein>
<gene>
    <name evidence="3" type="ORF">BJ998_008455</name>
</gene>
<evidence type="ECO:0000256" key="1">
    <source>
        <dbReference type="ARBA" id="ARBA00022679"/>
    </source>
</evidence>
<proteinExistence type="predicted"/>
<dbReference type="PANTHER" id="PTHR45947">
    <property type="entry name" value="SULFOQUINOVOSYL TRANSFERASE SQD2"/>
    <property type="match status" value="1"/>
</dbReference>
<dbReference type="SUPFAM" id="SSF53756">
    <property type="entry name" value="UDP-Glycosyltransferase/glycogen phosphorylase"/>
    <property type="match status" value="1"/>
</dbReference>
<comment type="caution">
    <text evidence="3">The sequence shown here is derived from an EMBL/GenBank/DDBJ whole genome shotgun (WGS) entry which is preliminary data.</text>
</comment>
<dbReference type="RefSeq" id="WP_184869650.1">
    <property type="nucleotide sequence ID" value="NZ_JACHIR010000002.1"/>
</dbReference>
<sequence>MSERAVLPPPTWAAPDRRLRVLVWHVHAAWMSAFVAGRHEYLIPTGPWGGGKCGRDWPNAVEITEASDVDVVVLQRPEEIDEVPKWVRGRAPMVYVEHNTPKGQPHPLADRDDIRLVHVTHFNEVMWDSGRAPTTVIEHGVPDPGERYTGELPRAAAVINEPVRRARITGTDLLPRFAPIDVFGIHVDRLDLPGVHPVGDLWTDELHTELARRRVYVHPLRWTSLGLSLIEAMHLGMPVVVFAATEAIEAVPPDAGVVSTQVEVLADTARELINAPELAAELGKQARQAALARYGLAAFLRDWDWLLTETVERGR</sequence>
<dbReference type="Pfam" id="PF00534">
    <property type="entry name" value="Glycos_transf_1"/>
    <property type="match status" value="1"/>
</dbReference>
<reference evidence="3 4" key="1">
    <citation type="submission" date="2020-08" db="EMBL/GenBank/DDBJ databases">
        <title>Sequencing the genomes of 1000 actinobacteria strains.</title>
        <authorList>
            <person name="Klenk H.-P."/>
        </authorList>
    </citation>
    <scope>NUCLEOTIDE SEQUENCE [LARGE SCALE GENOMIC DNA]</scope>
    <source>
        <strain evidence="3 4">DSM 43851</strain>
    </source>
</reference>
<dbReference type="InterPro" id="IPR001296">
    <property type="entry name" value="Glyco_trans_1"/>
</dbReference>
<keyword evidence="4" id="KW-1185">Reference proteome</keyword>
<dbReference type="AlphaFoldDB" id="A0A7W9KR59"/>
<name>A0A7W9KR59_9PSEU</name>
<dbReference type="InterPro" id="IPR050194">
    <property type="entry name" value="Glycosyltransferase_grp1"/>
</dbReference>
<dbReference type="EMBL" id="JACHIR010000002">
    <property type="protein sequence ID" value="MBB5897196.1"/>
    <property type="molecule type" value="Genomic_DNA"/>
</dbReference>
<keyword evidence="1" id="KW-0808">Transferase</keyword>
<feature type="domain" description="Glycosyl transferase family 1" evidence="2">
    <location>
        <begin position="195"/>
        <end position="288"/>
    </location>
</feature>
<dbReference type="GO" id="GO:0016757">
    <property type="term" value="F:glycosyltransferase activity"/>
    <property type="evidence" value="ECO:0007669"/>
    <property type="project" value="InterPro"/>
</dbReference>
<evidence type="ECO:0000259" key="2">
    <source>
        <dbReference type="Pfam" id="PF00534"/>
    </source>
</evidence>
<organism evidence="3 4">
    <name type="scientific">Kutzneria kofuensis</name>
    <dbReference type="NCBI Taxonomy" id="103725"/>
    <lineage>
        <taxon>Bacteria</taxon>
        <taxon>Bacillati</taxon>
        <taxon>Actinomycetota</taxon>
        <taxon>Actinomycetes</taxon>
        <taxon>Pseudonocardiales</taxon>
        <taxon>Pseudonocardiaceae</taxon>
        <taxon>Kutzneria</taxon>
    </lineage>
</organism>
<evidence type="ECO:0000313" key="3">
    <source>
        <dbReference type="EMBL" id="MBB5897196.1"/>
    </source>
</evidence>